<protein>
    <submittedName>
        <fullName evidence="1">Uncharacterized protein</fullName>
    </submittedName>
</protein>
<keyword evidence="2" id="KW-1185">Reference proteome</keyword>
<reference evidence="1" key="1">
    <citation type="submission" date="2023-06" db="EMBL/GenBank/DDBJ databases">
        <title>Genome-scale phylogeny and comparative genomics of the fungal order Sordariales.</title>
        <authorList>
            <consortium name="Lawrence Berkeley National Laboratory"/>
            <person name="Hensen N."/>
            <person name="Bonometti L."/>
            <person name="Westerberg I."/>
            <person name="Brannstrom I.O."/>
            <person name="Guillou S."/>
            <person name="Cros-Aarteil S."/>
            <person name="Calhoun S."/>
            <person name="Haridas S."/>
            <person name="Kuo A."/>
            <person name="Mondo S."/>
            <person name="Pangilinan J."/>
            <person name="Riley R."/>
            <person name="Labutti K."/>
            <person name="Andreopoulos B."/>
            <person name="Lipzen A."/>
            <person name="Chen C."/>
            <person name="Yanf M."/>
            <person name="Daum C."/>
            <person name="Ng V."/>
            <person name="Clum A."/>
            <person name="Steindorff A."/>
            <person name="Ohm R."/>
            <person name="Martin F."/>
            <person name="Silar P."/>
            <person name="Natvig D."/>
            <person name="Lalanne C."/>
            <person name="Gautier V."/>
            <person name="Ament-Velasquez S.L."/>
            <person name="Kruys A."/>
            <person name="Hutchinson M.I."/>
            <person name="Powell A.J."/>
            <person name="Barry K."/>
            <person name="Miller A.N."/>
            <person name="Grigoriev I.V."/>
            <person name="Debuchy R."/>
            <person name="Gladieux P."/>
            <person name="Thoren M.H."/>
            <person name="Johannesson H."/>
        </authorList>
    </citation>
    <scope>NUCLEOTIDE SEQUENCE</scope>
    <source>
        <strain evidence="1">SMH2532-1</strain>
    </source>
</reference>
<evidence type="ECO:0000313" key="2">
    <source>
        <dbReference type="Proteomes" id="UP001174936"/>
    </source>
</evidence>
<accession>A0AA39XZN7</accession>
<proteinExistence type="predicted"/>
<comment type="caution">
    <text evidence="1">The sequence shown here is derived from an EMBL/GenBank/DDBJ whole genome shotgun (WGS) entry which is preliminary data.</text>
</comment>
<dbReference type="AlphaFoldDB" id="A0AA39XZN7"/>
<organism evidence="1 2">
    <name type="scientific">Cercophora newfieldiana</name>
    <dbReference type="NCBI Taxonomy" id="92897"/>
    <lineage>
        <taxon>Eukaryota</taxon>
        <taxon>Fungi</taxon>
        <taxon>Dikarya</taxon>
        <taxon>Ascomycota</taxon>
        <taxon>Pezizomycotina</taxon>
        <taxon>Sordariomycetes</taxon>
        <taxon>Sordariomycetidae</taxon>
        <taxon>Sordariales</taxon>
        <taxon>Lasiosphaeriaceae</taxon>
        <taxon>Cercophora</taxon>
    </lineage>
</organism>
<name>A0AA39XZN7_9PEZI</name>
<evidence type="ECO:0000313" key="1">
    <source>
        <dbReference type="EMBL" id="KAK0643262.1"/>
    </source>
</evidence>
<dbReference type="Proteomes" id="UP001174936">
    <property type="component" value="Unassembled WGS sequence"/>
</dbReference>
<sequence length="305" mass="34509">MAQSHRIPLTDEKFACAIGKAAEYFTEPLSDWIKTIVPGSCDLYDAIYYTLDHLFGDSKLRETHPATMEEFIALTEHIFTSDLLSQMNRCAKEYDIAVGIAKLSDCFIQARPAIGSVEDLIDLIIIHCGRESSQSLQEGYIETPGPESFYGQLPCHIVNIRLRGRTLTEAWESNEVLNTLEQNALQLAQFNPAQTPFRPLPVFHGTDALIRAMPEHVQTALCRGRAKIWRTFRTIHDDEVETWPDVLHCREFGIGQQQTMLSTVTTQLWRSAWTAQAVESLLTPSHERTYAITFDQVIEEPVVGL</sequence>
<dbReference type="EMBL" id="JAULSV010000005">
    <property type="protein sequence ID" value="KAK0643262.1"/>
    <property type="molecule type" value="Genomic_DNA"/>
</dbReference>
<gene>
    <name evidence="1" type="ORF">B0T16DRAFT_459428</name>
</gene>